<dbReference type="RefSeq" id="WP_008475881.1">
    <property type="nucleotide sequence ID" value="NZ_CAGS01000096.1"/>
</dbReference>
<dbReference type="SUPFAM" id="SSF54427">
    <property type="entry name" value="NTF2-like"/>
    <property type="match status" value="1"/>
</dbReference>
<dbReference type="GO" id="GO:0030638">
    <property type="term" value="P:polyketide metabolic process"/>
    <property type="evidence" value="ECO:0007669"/>
    <property type="project" value="InterPro"/>
</dbReference>
<protein>
    <recommendedName>
        <fullName evidence="1">SnoaL-like domain-containing protein</fullName>
    </recommendedName>
</protein>
<gene>
    <name evidence="2" type="ORF">NITHO_1850003</name>
</gene>
<dbReference type="InterPro" id="IPR037401">
    <property type="entry name" value="SnoaL-like"/>
</dbReference>
<proteinExistence type="predicted"/>
<comment type="caution">
    <text evidence="2">The sequence shown here is derived from an EMBL/GenBank/DDBJ whole genome shotgun (WGS) entry which is preliminary data.</text>
</comment>
<evidence type="ECO:0000259" key="1">
    <source>
        <dbReference type="Pfam" id="PF12680"/>
    </source>
</evidence>
<dbReference type="PANTHER" id="PTHR38436">
    <property type="entry name" value="POLYKETIDE CYCLASE SNOAL-LIKE DOMAIN"/>
    <property type="match status" value="1"/>
</dbReference>
<evidence type="ECO:0000313" key="2">
    <source>
        <dbReference type="EMBL" id="CCF83101.1"/>
    </source>
</evidence>
<dbReference type="EMBL" id="CAGS01000096">
    <property type="protein sequence ID" value="CCF83101.1"/>
    <property type="molecule type" value="Genomic_DNA"/>
</dbReference>
<organism evidence="2 3">
    <name type="scientific">Nitrolancea hollandica Lb</name>
    <dbReference type="NCBI Taxonomy" id="1129897"/>
    <lineage>
        <taxon>Bacteria</taxon>
        <taxon>Pseudomonadati</taxon>
        <taxon>Thermomicrobiota</taxon>
        <taxon>Thermomicrobia</taxon>
        <taxon>Sphaerobacterales</taxon>
        <taxon>Sphaerobacterineae</taxon>
        <taxon>Sphaerobacteraceae</taxon>
        <taxon>Nitrolancea</taxon>
    </lineage>
</organism>
<dbReference type="Pfam" id="PF12680">
    <property type="entry name" value="SnoaL_2"/>
    <property type="match status" value="1"/>
</dbReference>
<keyword evidence="3" id="KW-1185">Reference proteome</keyword>
<reference evidence="2 3" key="1">
    <citation type="journal article" date="2012" name="ISME J.">
        <title>Nitrification expanded: discovery, physiology and genomics of a nitrite-oxidizing bacterium from the phylum Chloroflexi.</title>
        <authorList>
            <person name="Sorokin D.Y."/>
            <person name="Lucker S."/>
            <person name="Vejmelkova D."/>
            <person name="Kostrikina N.A."/>
            <person name="Kleerebezem R."/>
            <person name="Rijpstra W.I."/>
            <person name="Damste J.S."/>
            <person name="Le Paslier D."/>
            <person name="Muyzer G."/>
            <person name="Wagner M."/>
            <person name="van Loosdrecht M.C."/>
            <person name="Daims H."/>
        </authorList>
    </citation>
    <scope>NUCLEOTIDE SEQUENCE [LARGE SCALE GENOMIC DNA]</scope>
    <source>
        <strain evidence="3">none</strain>
    </source>
</reference>
<dbReference type="InterPro" id="IPR032710">
    <property type="entry name" value="NTF2-like_dom_sf"/>
</dbReference>
<dbReference type="Proteomes" id="UP000004221">
    <property type="component" value="Unassembled WGS sequence"/>
</dbReference>
<dbReference type="OrthoDB" id="129343at2"/>
<name>I4EEI9_9BACT</name>
<dbReference type="InterPro" id="IPR009959">
    <property type="entry name" value="Cyclase_SnoaL-like"/>
</dbReference>
<dbReference type="PANTHER" id="PTHR38436:SF1">
    <property type="entry name" value="ESTER CYCLASE"/>
    <property type="match status" value="1"/>
</dbReference>
<accession>I4EEI9</accession>
<feature type="domain" description="SnoaL-like" evidence="1">
    <location>
        <begin position="14"/>
        <end position="122"/>
    </location>
</feature>
<evidence type="ECO:0000313" key="3">
    <source>
        <dbReference type="Proteomes" id="UP000004221"/>
    </source>
</evidence>
<sequence>MSAEENRDLVRIPYEAFNDRDFDRVLPVIAPDARITSPVIGGTFAGPAGFQQYLQTWADAFPDARIEITKIIADQEGAAVEFTGRGTNAGPLVTPAGEISPTGRHGEQRFCDVYRIRNGKIVGLHVYFDLTTLLTYVDVAGLLREFRLST</sequence>
<dbReference type="AlphaFoldDB" id="I4EEI9"/>
<dbReference type="Gene3D" id="3.10.450.50">
    <property type="match status" value="1"/>
</dbReference>